<keyword evidence="1" id="KW-1133">Transmembrane helix</keyword>
<dbReference type="Pfam" id="PF12732">
    <property type="entry name" value="YtxH"/>
    <property type="match status" value="1"/>
</dbReference>
<dbReference type="RefSeq" id="WP_205186494.1">
    <property type="nucleotide sequence ID" value="NZ_JAFBFC010000003.1"/>
</dbReference>
<accession>A0ABS2QU86</accession>
<protein>
    <submittedName>
        <fullName evidence="2">Gas vesicle protein</fullName>
    </submittedName>
</protein>
<sequence>MTEQNQPLKKEETKEGVRGKGLLVGTLVGSVLGATTALLVAPKSGKDLRADLQKQSSQALEKTAQVKESVVEKSQELASSAKQRTSRIQEYVSVQSNQVIEKVKSIRKPNQEEVAEEQQLEEIEAGIEQEELVAQKVEEDDSLLESAATLEEEEKVEN</sequence>
<evidence type="ECO:0000313" key="3">
    <source>
        <dbReference type="Proteomes" id="UP000809829"/>
    </source>
</evidence>
<dbReference type="PANTHER" id="PTHR35792:SF1">
    <property type="entry name" value="SLL0268 PROTEIN"/>
    <property type="match status" value="1"/>
</dbReference>
<evidence type="ECO:0000256" key="1">
    <source>
        <dbReference type="SAM" id="Phobius"/>
    </source>
</evidence>
<comment type="caution">
    <text evidence="2">The sequence shown here is derived from an EMBL/GenBank/DDBJ whole genome shotgun (WGS) entry which is preliminary data.</text>
</comment>
<dbReference type="InterPro" id="IPR024623">
    <property type="entry name" value="YtxH"/>
</dbReference>
<keyword evidence="3" id="KW-1185">Reference proteome</keyword>
<keyword evidence="1" id="KW-0472">Membrane</keyword>
<reference evidence="2 3" key="1">
    <citation type="submission" date="2021-01" db="EMBL/GenBank/DDBJ databases">
        <title>Genomic Encyclopedia of Type Strains, Phase IV (KMG-IV): sequencing the most valuable type-strain genomes for metagenomic binning, comparative biology and taxonomic classification.</title>
        <authorList>
            <person name="Goeker M."/>
        </authorList>
    </citation>
    <scope>NUCLEOTIDE SEQUENCE [LARGE SCALE GENOMIC DNA]</scope>
    <source>
        <strain evidence="2 3">DSM 104297</strain>
    </source>
</reference>
<organism evidence="2 3">
    <name type="scientific">Priestia iocasae</name>
    <dbReference type="NCBI Taxonomy" id="2291674"/>
    <lineage>
        <taxon>Bacteria</taxon>
        <taxon>Bacillati</taxon>
        <taxon>Bacillota</taxon>
        <taxon>Bacilli</taxon>
        <taxon>Bacillales</taxon>
        <taxon>Bacillaceae</taxon>
        <taxon>Priestia</taxon>
    </lineage>
</organism>
<keyword evidence="1" id="KW-0812">Transmembrane</keyword>
<gene>
    <name evidence="2" type="ORF">JOC83_001878</name>
</gene>
<dbReference type="EMBL" id="JAFBFC010000003">
    <property type="protein sequence ID" value="MBM7703031.1"/>
    <property type="molecule type" value="Genomic_DNA"/>
</dbReference>
<dbReference type="Proteomes" id="UP000809829">
    <property type="component" value="Unassembled WGS sequence"/>
</dbReference>
<evidence type="ECO:0000313" key="2">
    <source>
        <dbReference type="EMBL" id="MBM7703031.1"/>
    </source>
</evidence>
<dbReference type="InterPro" id="IPR052928">
    <property type="entry name" value="Desiccation-related_membrane"/>
</dbReference>
<dbReference type="PANTHER" id="PTHR35792">
    <property type="entry name" value="GENERAL STRESS PROTEIN"/>
    <property type="match status" value="1"/>
</dbReference>
<feature type="transmembrane region" description="Helical" evidence="1">
    <location>
        <begin position="21"/>
        <end position="41"/>
    </location>
</feature>
<name>A0ABS2QU86_9BACI</name>
<proteinExistence type="predicted"/>